<evidence type="ECO:0000313" key="1">
    <source>
        <dbReference type="EMBL" id="MBT9312373.1"/>
    </source>
</evidence>
<dbReference type="RefSeq" id="WP_215618264.1">
    <property type="nucleotide sequence ID" value="NZ_JADOER010000007.1"/>
</dbReference>
<organism evidence="1 2">
    <name type="scientific">Leptothoe kymatousa TAU-MAC 1615</name>
    <dbReference type="NCBI Taxonomy" id="2364775"/>
    <lineage>
        <taxon>Bacteria</taxon>
        <taxon>Bacillati</taxon>
        <taxon>Cyanobacteriota</taxon>
        <taxon>Cyanophyceae</taxon>
        <taxon>Nodosilineales</taxon>
        <taxon>Cymatolegaceae</taxon>
        <taxon>Leptothoe</taxon>
        <taxon>Leptothoe kymatousa</taxon>
    </lineage>
</organism>
<evidence type="ECO:0000313" key="2">
    <source>
        <dbReference type="Proteomes" id="UP001196661"/>
    </source>
</evidence>
<reference evidence="1 2" key="1">
    <citation type="journal article" date="2021" name="Mar. Drugs">
        <title>Genome Reduction and Secondary Metabolism of the Marine Sponge-Associated Cyanobacterium Leptothoe.</title>
        <authorList>
            <person name="Konstantinou D."/>
            <person name="Popin R.V."/>
            <person name="Fewer D.P."/>
            <person name="Sivonen K."/>
            <person name="Gkelis S."/>
        </authorList>
    </citation>
    <scope>NUCLEOTIDE SEQUENCE [LARGE SCALE GENOMIC DNA]</scope>
    <source>
        <strain evidence="1 2">TAU-MAC 1615</strain>
    </source>
</reference>
<protein>
    <submittedName>
        <fullName evidence="1">Uncharacterized protein</fullName>
    </submittedName>
</protein>
<dbReference type="Proteomes" id="UP001196661">
    <property type="component" value="Unassembled WGS sequence"/>
</dbReference>
<comment type="caution">
    <text evidence="1">The sequence shown here is derived from an EMBL/GenBank/DDBJ whole genome shotgun (WGS) entry which is preliminary data.</text>
</comment>
<sequence length="169" mass="18936">MDIQEQIHRQRVHHIVDSYQLYGDDGDAFAEYLAKLLETYPQALIELALVEVLIKEWSNIPMQKGLAFIFGVYRRLQVWQPETECLPPLSKSAKGAVHTPRADAVIAVTPVHVKADSPKSTSPKLIDTVLTPAQFEQITGLDAALIFDHHGQVWIGRPPEPHTSFEPPP</sequence>
<proteinExistence type="predicted"/>
<accession>A0ABS5Y4E6</accession>
<name>A0ABS5Y4E6_9CYAN</name>
<gene>
    <name evidence="1" type="ORF">IXB28_09165</name>
</gene>
<dbReference type="EMBL" id="JADOER010000007">
    <property type="protein sequence ID" value="MBT9312373.1"/>
    <property type="molecule type" value="Genomic_DNA"/>
</dbReference>
<keyword evidence="2" id="KW-1185">Reference proteome</keyword>